<dbReference type="RefSeq" id="WP_141926054.1">
    <property type="nucleotide sequence ID" value="NZ_VFQC01000003.1"/>
</dbReference>
<dbReference type="InterPro" id="IPR003337">
    <property type="entry name" value="Trehalose_PPase"/>
</dbReference>
<evidence type="ECO:0000313" key="5">
    <source>
        <dbReference type="Proteomes" id="UP000317422"/>
    </source>
</evidence>
<comment type="similarity">
    <text evidence="3">Belongs to the trehalose phosphatase family.</text>
</comment>
<keyword evidence="3" id="KW-0479">Metal-binding</keyword>
<dbReference type="Pfam" id="PF02358">
    <property type="entry name" value="Trehalose_PPase"/>
    <property type="match status" value="1"/>
</dbReference>
<gene>
    <name evidence="4" type="ORF">FHX37_4347</name>
</gene>
<evidence type="ECO:0000256" key="3">
    <source>
        <dbReference type="RuleBase" id="RU361117"/>
    </source>
</evidence>
<dbReference type="PANTHER" id="PTHR43768">
    <property type="entry name" value="TREHALOSE 6-PHOSPHATE PHOSPHATASE"/>
    <property type="match status" value="1"/>
</dbReference>
<dbReference type="GO" id="GO:0005992">
    <property type="term" value="P:trehalose biosynthetic process"/>
    <property type="evidence" value="ECO:0007669"/>
    <property type="project" value="UniProtKB-UniPathway"/>
</dbReference>
<dbReference type="GO" id="GO:0046872">
    <property type="term" value="F:metal ion binding"/>
    <property type="evidence" value="ECO:0007669"/>
    <property type="project" value="UniProtKB-KW"/>
</dbReference>
<reference evidence="4 5" key="1">
    <citation type="submission" date="2019-06" db="EMBL/GenBank/DDBJ databases">
        <title>Sequencing the genomes of 1000 actinobacteria strains.</title>
        <authorList>
            <person name="Klenk H.-P."/>
        </authorList>
    </citation>
    <scope>NUCLEOTIDE SEQUENCE [LARGE SCALE GENOMIC DNA]</scope>
    <source>
        <strain evidence="4 5">DSM 45015</strain>
    </source>
</reference>
<sequence length="284" mass="28806">MALPRPRTRAGADGLDRLTAAPGTALLAFDFDGTLAPIVADPSDARAHPGAVSELARLSPRVGRVAVVTGRPARTAVDYGGLAGIGGVTVLGQYGRERWDGGAVTTPAPPPGVERVRRELPGLLERVGAPEGTSVEDKGQALAVHTRNAAGPQAALALVRPSLEELAQRHGLVVEPGRLVLELRPPGMDKGAALQPLVREWGATSVLYAGDDLADLAAFDAVEHLRGQGVAGVTVCSASEEVAALAERADLVVGGPAGVAGLLAELRAALPEAPSGGEGGGDQE</sequence>
<name>A0A543N741_9ACTN</name>
<dbReference type="InterPro" id="IPR036412">
    <property type="entry name" value="HAD-like_sf"/>
</dbReference>
<evidence type="ECO:0000256" key="1">
    <source>
        <dbReference type="ARBA" id="ARBA00022801"/>
    </source>
</evidence>
<protein>
    <recommendedName>
        <fullName evidence="3">Trehalose 6-phosphate phosphatase</fullName>
        <ecNumber evidence="3">3.1.3.12</ecNumber>
    </recommendedName>
</protein>
<comment type="caution">
    <text evidence="4">The sequence shown here is derived from an EMBL/GenBank/DDBJ whole genome shotgun (WGS) entry which is preliminary data.</text>
</comment>
<dbReference type="UniPathway" id="UPA00299"/>
<dbReference type="SUPFAM" id="SSF56784">
    <property type="entry name" value="HAD-like"/>
    <property type="match status" value="1"/>
</dbReference>
<dbReference type="AlphaFoldDB" id="A0A543N741"/>
<dbReference type="EMBL" id="VFQC01000003">
    <property type="protein sequence ID" value="TQN27623.1"/>
    <property type="molecule type" value="Genomic_DNA"/>
</dbReference>
<evidence type="ECO:0000313" key="4">
    <source>
        <dbReference type="EMBL" id="TQN27623.1"/>
    </source>
</evidence>
<comment type="function">
    <text evidence="2 3">Removes the phosphate from trehalose 6-phosphate to produce free trehalose.</text>
</comment>
<proteinExistence type="inferred from homology"/>
<dbReference type="InterPro" id="IPR044651">
    <property type="entry name" value="OTSB-like"/>
</dbReference>
<dbReference type="OrthoDB" id="9816160at2"/>
<dbReference type="NCBIfam" id="TIGR00685">
    <property type="entry name" value="T6PP"/>
    <property type="match status" value="1"/>
</dbReference>
<dbReference type="Proteomes" id="UP000317422">
    <property type="component" value="Unassembled WGS sequence"/>
</dbReference>
<dbReference type="PANTHER" id="PTHR43768:SF3">
    <property type="entry name" value="TREHALOSE 6-PHOSPHATE PHOSPHATASE"/>
    <property type="match status" value="1"/>
</dbReference>
<evidence type="ECO:0000256" key="2">
    <source>
        <dbReference type="ARBA" id="ARBA00024179"/>
    </source>
</evidence>
<comment type="pathway">
    <text evidence="3">Glycan biosynthesis; trehalose biosynthesis.</text>
</comment>
<keyword evidence="1 3" id="KW-0378">Hydrolase</keyword>
<dbReference type="EC" id="3.1.3.12" evidence="3"/>
<accession>A0A543N741</accession>
<keyword evidence="3" id="KW-0460">Magnesium</keyword>
<keyword evidence="5" id="KW-1185">Reference proteome</keyword>
<dbReference type="Gene3D" id="3.40.50.1000">
    <property type="entry name" value="HAD superfamily/HAD-like"/>
    <property type="match status" value="1"/>
</dbReference>
<comment type="cofactor">
    <cofactor evidence="3">
        <name>Mg(2+)</name>
        <dbReference type="ChEBI" id="CHEBI:18420"/>
    </cofactor>
</comment>
<organism evidence="4 5">
    <name type="scientific">Haloactinospora alba</name>
    <dbReference type="NCBI Taxonomy" id="405555"/>
    <lineage>
        <taxon>Bacteria</taxon>
        <taxon>Bacillati</taxon>
        <taxon>Actinomycetota</taxon>
        <taxon>Actinomycetes</taxon>
        <taxon>Streptosporangiales</taxon>
        <taxon>Nocardiopsidaceae</taxon>
        <taxon>Haloactinospora</taxon>
    </lineage>
</organism>
<dbReference type="GO" id="GO:0004805">
    <property type="term" value="F:trehalose-phosphatase activity"/>
    <property type="evidence" value="ECO:0007669"/>
    <property type="project" value="UniProtKB-EC"/>
</dbReference>
<dbReference type="InterPro" id="IPR023214">
    <property type="entry name" value="HAD_sf"/>
</dbReference>
<dbReference type="Gene3D" id="3.30.70.1020">
    <property type="entry name" value="Trehalose-6-phosphate phosphatase related protein, domain 2"/>
    <property type="match status" value="1"/>
</dbReference>
<comment type="catalytic activity">
    <reaction evidence="3">
        <text>alpha,alpha-trehalose 6-phosphate + H2O = alpha,alpha-trehalose + phosphate</text>
        <dbReference type="Rhea" id="RHEA:23420"/>
        <dbReference type="ChEBI" id="CHEBI:15377"/>
        <dbReference type="ChEBI" id="CHEBI:16551"/>
        <dbReference type="ChEBI" id="CHEBI:43474"/>
        <dbReference type="ChEBI" id="CHEBI:58429"/>
        <dbReference type="EC" id="3.1.3.12"/>
    </reaction>
</comment>